<dbReference type="AlphaFoldDB" id="A0A6A5S7P4"/>
<dbReference type="OrthoDB" id="10664136at2759"/>
<evidence type="ECO:0000313" key="2">
    <source>
        <dbReference type="EMBL" id="KAF1936681.1"/>
    </source>
</evidence>
<organism evidence="2 3">
    <name type="scientific">Clathrospora elynae</name>
    <dbReference type="NCBI Taxonomy" id="706981"/>
    <lineage>
        <taxon>Eukaryota</taxon>
        <taxon>Fungi</taxon>
        <taxon>Dikarya</taxon>
        <taxon>Ascomycota</taxon>
        <taxon>Pezizomycotina</taxon>
        <taxon>Dothideomycetes</taxon>
        <taxon>Pleosporomycetidae</taxon>
        <taxon>Pleosporales</taxon>
        <taxon>Diademaceae</taxon>
        <taxon>Clathrospora</taxon>
    </lineage>
</organism>
<feature type="region of interest" description="Disordered" evidence="1">
    <location>
        <begin position="133"/>
        <end position="183"/>
    </location>
</feature>
<feature type="compositionally biased region" description="Polar residues" evidence="1">
    <location>
        <begin position="135"/>
        <end position="181"/>
    </location>
</feature>
<dbReference type="EMBL" id="ML976175">
    <property type="protein sequence ID" value="KAF1936681.1"/>
    <property type="molecule type" value="Genomic_DNA"/>
</dbReference>
<dbReference type="Proteomes" id="UP000800038">
    <property type="component" value="Unassembled WGS sequence"/>
</dbReference>
<name>A0A6A5S7P4_9PLEO</name>
<proteinExistence type="predicted"/>
<evidence type="ECO:0000256" key="1">
    <source>
        <dbReference type="SAM" id="MobiDB-lite"/>
    </source>
</evidence>
<gene>
    <name evidence="2" type="ORF">EJ02DRAFT_479403</name>
</gene>
<sequence length="315" mass="36611">MADSSSRGRCELTREQLMKDTYLKERDWRFINPELWDDNVEAPDDKVDAIAATTYIARAIADYTDRPTADEELFSKFCQDFEGWNKAMFRCANATYTKELKRILRFRGVYTGCLNMVPAEALLREERHAMMQPTDKMQPTDAGQPSRAQNQASATAIDQTRSRNQSSQQPEQEQRITSQPMDTVEHNTVEYTPQLDQQQRPLIYNNFDWFCKYILSYPQRPKGTGCLPLIKPSSETNPYKAVPPIDFSNEKLNATTINAFVKMWDRDKKYTGKPYNLLDDKLKIFYSICYHADIRPGQFHAVFPQILNGRAEEYY</sequence>
<evidence type="ECO:0000313" key="3">
    <source>
        <dbReference type="Proteomes" id="UP000800038"/>
    </source>
</evidence>
<accession>A0A6A5S7P4</accession>
<reference evidence="2" key="1">
    <citation type="journal article" date="2020" name="Stud. Mycol.">
        <title>101 Dothideomycetes genomes: a test case for predicting lifestyles and emergence of pathogens.</title>
        <authorList>
            <person name="Haridas S."/>
            <person name="Albert R."/>
            <person name="Binder M."/>
            <person name="Bloem J."/>
            <person name="Labutti K."/>
            <person name="Salamov A."/>
            <person name="Andreopoulos B."/>
            <person name="Baker S."/>
            <person name="Barry K."/>
            <person name="Bills G."/>
            <person name="Bluhm B."/>
            <person name="Cannon C."/>
            <person name="Castanera R."/>
            <person name="Culley D."/>
            <person name="Daum C."/>
            <person name="Ezra D."/>
            <person name="Gonzalez J."/>
            <person name="Henrissat B."/>
            <person name="Kuo A."/>
            <person name="Liang C."/>
            <person name="Lipzen A."/>
            <person name="Lutzoni F."/>
            <person name="Magnuson J."/>
            <person name="Mondo S."/>
            <person name="Nolan M."/>
            <person name="Ohm R."/>
            <person name="Pangilinan J."/>
            <person name="Park H.-J."/>
            <person name="Ramirez L."/>
            <person name="Alfaro M."/>
            <person name="Sun H."/>
            <person name="Tritt A."/>
            <person name="Yoshinaga Y."/>
            <person name="Zwiers L.-H."/>
            <person name="Turgeon B."/>
            <person name="Goodwin S."/>
            <person name="Spatafora J."/>
            <person name="Crous P."/>
            <person name="Grigoriev I."/>
        </authorList>
    </citation>
    <scope>NUCLEOTIDE SEQUENCE</scope>
    <source>
        <strain evidence="2">CBS 161.51</strain>
    </source>
</reference>
<protein>
    <submittedName>
        <fullName evidence="2">Uncharacterized protein</fullName>
    </submittedName>
</protein>
<keyword evidence="3" id="KW-1185">Reference proteome</keyword>